<feature type="region of interest" description="Disordered" evidence="1">
    <location>
        <begin position="1"/>
        <end position="30"/>
    </location>
</feature>
<keyword evidence="3" id="KW-1185">Reference proteome</keyword>
<feature type="compositionally biased region" description="Basic and acidic residues" evidence="1">
    <location>
        <begin position="19"/>
        <end position="30"/>
    </location>
</feature>
<gene>
    <name evidence="2" type="ORF">Tcan_14944</name>
</gene>
<reference evidence="2 3" key="1">
    <citation type="submission" date="2014-11" db="EMBL/GenBank/DDBJ databases">
        <title>Genetic blueprint of the zoonotic pathogen Toxocara canis.</title>
        <authorList>
            <person name="Zhu X.-Q."/>
            <person name="Korhonen P.K."/>
            <person name="Cai H."/>
            <person name="Young N.D."/>
            <person name="Nejsum P."/>
            <person name="von Samson-Himmelstjerna G."/>
            <person name="Boag P.R."/>
            <person name="Tan P."/>
            <person name="Li Q."/>
            <person name="Min J."/>
            <person name="Yang Y."/>
            <person name="Wang X."/>
            <person name="Fang X."/>
            <person name="Hall R.S."/>
            <person name="Hofmann A."/>
            <person name="Sternberg P.W."/>
            <person name="Jex A.R."/>
            <person name="Gasser R.B."/>
        </authorList>
    </citation>
    <scope>NUCLEOTIDE SEQUENCE [LARGE SCALE GENOMIC DNA]</scope>
    <source>
        <strain evidence="2">PN_DK_2014</strain>
    </source>
</reference>
<comment type="caution">
    <text evidence="2">The sequence shown here is derived from an EMBL/GenBank/DDBJ whole genome shotgun (WGS) entry which is preliminary data.</text>
</comment>
<dbReference type="Proteomes" id="UP000031036">
    <property type="component" value="Unassembled WGS sequence"/>
</dbReference>
<accession>A0A0B2V5C2</accession>
<dbReference type="AlphaFoldDB" id="A0A0B2V5C2"/>
<protein>
    <submittedName>
        <fullName evidence="2">Uncharacterized protein</fullName>
    </submittedName>
</protein>
<name>A0A0B2V5C2_TOXCA</name>
<evidence type="ECO:0000313" key="2">
    <source>
        <dbReference type="EMBL" id="KHN76657.1"/>
    </source>
</evidence>
<proteinExistence type="predicted"/>
<evidence type="ECO:0000256" key="1">
    <source>
        <dbReference type="SAM" id="MobiDB-lite"/>
    </source>
</evidence>
<dbReference type="EMBL" id="JPKZ01002481">
    <property type="protein sequence ID" value="KHN76657.1"/>
    <property type="molecule type" value="Genomic_DNA"/>
</dbReference>
<sequence length="131" mass="14900">MHGTRTSKTRAAASRVRRDRGMQRRKEDTKAAVLKRRRFVMGFMRTTRRRGRVPLSRRAPLSVRRLVVAVRANSEHFFVSPSATTDERASLHTRGSSTRRRVALFAARTQRHTVSRHCCSAAPQVNVLGCC</sequence>
<organism evidence="2 3">
    <name type="scientific">Toxocara canis</name>
    <name type="common">Canine roundworm</name>
    <dbReference type="NCBI Taxonomy" id="6265"/>
    <lineage>
        <taxon>Eukaryota</taxon>
        <taxon>Metazoa</taxon>
        <taxon>Ecdysozoa</taxon>
        <taxon>Nematoda</taxon>
        <taxon>Chromadorea</taxon>
        <taxon>Rhabditida</taxon>
        <taxon>Spirurina</taxon>
        <taxon>Ascaridomorpha</taxon>
        <taxon>Ascaridoidea</taxon>
        <taxon>Toxocaridae</taxon>
        <taxon>Toxocara</taxon>
    </lineage>
</organism>
<evidence type="ECO:0000313" key="3">
    <source>
        <dbReference type="Proteomes" id="UP000031036"/>
    </source>
</evidence>